<dbReference type="AlphaFoldDB" id="A0A7S2IDK0"/>
<name>A0A7S2IDK0_9EUKA</name>
<dbReference type="PANTHER" id="PTHR31558">
    <property type="entry name" value="CW14 PROTEIN"/>
    <property type="match status" value="1"/>
</dbReference>
<evidence type="ECO:0000259" key="1">
    <source>
        <dbReference type="Pfam" id="PF07059"/>
    </source>
</evidence>
<accession>A0A7S2IDK0</accession>
<sequence>MIGIVRNLDSIVRHLPGFLASLMRRYNGKPVLTRPEHYFYRDPQNRYFACDLDGHCYKYMTRNAVHAGLQNCHRIKLAFGYVVEARKDQEMPEVMICSCELLNLSEGQACTFPPDRQES</sequence>
<dbReference type="InterPro" id="IPR009769">
    <property type="entry name" value="EDR2_C"/>
</dbReference>
<gene>
    <name evidence="2" type="ORF">CBRE1094_LOCUS33116</name>
</gene>
<reference evidence="2" key="1">
    <citation type="submission" date="2021-01" db="EMBL/GenBank/DDBJ databases">
        <authorList>
            <person name="Corre E."/>
            <person name="Pelletier E."/>
            <person name="Niang G."/>
            <person name="Scheremetjew M."/>
            <person name="Finn R."/>
            <person name="Kale V."/>
            <person name="Holt S."/>
            <person name="Cochrane G."/>
            <person name="Meng A."/>
            <person name="Brown T."/>
            <person name="Cohen L."/>
        </authorList>
    </citation>
    <scope>NUCLEOTIDE SEQUENCE</scope>
    <source>
        <strain evidence="2">UTEX LB 985</strain>
    </source>
</reference>
<dbReference type="PANTHER" id="PTHR31558:SF3">
    <property type="entry name" value="CW14 PROTEIN"/>
    <property type="match status" value="1"/>
</dbReference>
<proteinExistence type="predicted"/>
<dbReference type="EMBL" id="HBGU01060958">
    <property type="protein sequence ID" value="CAD9515999.1"/>
    <property type="molecule type" value="Transcribed_RNA"/>
</dbReference>
<organism evidence="2">
    <name type="scientific">Haptolina brevifila</name>
    <dbReference type="NCBI Taxonomy" id="156173"/>
    <lineage>
        <taxon>Eukaryota</taxon>
        <taxon>Haptista</taxon>
        <taxon>Haptophyta</taxon>
        <taxon>Prymnesiophyceae</taxon>
        <taxon>Prymnesiales</taxon>
        <taxon>Prymnesiaceae</taxon>
        <taxon>Haptolina</taxon>
    </lineage>
</organism>
<feature type="domain" description="Protein ENHANCED DISEASE RESISTANCE 2 C-terminal" evidence="1">
    <location>
        <begin position="2"/>
        <end position="103"/>
    </location>
</feature>
<protein>
    <recommendedName>
        <fullName evidence="1">Protein ENHANCED DISEASE RESISTANCE 2 C-terminal domain-containing protein</fullName>
    </recommendedName>
</protein>
<dbReference type="Pfam" id="PF07059">
    <property type="entry name" value="EDR2_C"/>
    <property type="match status" value="1"/>
</dbReference>
<evidence type="ECO:0000313" key="2">
    <source>
        <dbReference type="EMBL" id="CAD9515999.1"/>
    </source>
</evidence>